<feature type="region of interest" description="Disordered" evidence="1">
    <location>
        <begin position="419"/>
        <end position="439"/>
    </location>
</feature>
<reference evidence="3" key="1">
    <citation type="submission" date="2006-10" db="EMBL/GenBank/DDBJ databases">
        <title>Complete sequence of Solibacter usitatus Ellin6076.</title>
        <authorList>
            <consortium name="US DOE Joint Genome Institute"/>
            <person name="Copeland A."/>
            <person name="Lucas S."/>
            <person name="Lapidus A."/>
            <person name="Barry K."/>
            <person name="Detter J.C."/>
            <person name="Glavina del Rio T."/>
            <person name="Hammon N."/>
            <person name="Israni S."/>
            <person name="Dalin E."/>
            <person name="Tice H."/>
            <person name="Pitluck S."/>
            <person name="Thompson L.S."/>
            <person name="Brettin T."/>
            <person name="Bruce D."/>
            <person name="Han C."/>
            <person name="Tapia R."/>
            <person name="Gilna P."/>
            <person name="Schmutz J."/>
            <person name="Larimer F."/>
            <person name="Land M."/>
            <person name="Hauser L."/>
            <person name="Kyrpides N."/>
            <person name="Mikhailova N."/>
            <person name="Janssen P.H."/>
            <person name="Kuske C.R."/>
            <person name="Richardson P."/>
        </authorList>
    </citation>
    <scope>NUCLEOTIDE SEQUENCE</scope>
    <source>
        <strain evidence="3">Ellin6076</strain>
    </source>
</reference>
<sequence length="439" mass="47797" precursor="true">MALELTSKDFRKLLAFGSGVGIEIGATDLEVAVTRVRPAGIRVLGRLTLENYAQRPAAEWGAEYTRFLKASGSERISATVLLPRREVIVRQVALPGVASKDIEGAIRFQLDSLHPYGDEDVVWGWSPLAYGSVLVGITRRVVVDRYVSLFEEAGIAVSSFTFSAAAVHAAIRLNGIAELSAGFVALSRTAAGGVEVYGESRSKPVFSAEFDLAPQRAAALALSELRLAPDTASRTLEEILPKPDVNPVANDLSRNALPYATALAGACPHLAPAANVLPPEHRRFNSRAVFVPTMVLAALLLLVAGSMAVYASWSEKQYLKQINAEIAKLEPLRKRADVLDRQALAFRARAQLLDQFRKQTRTDLDALNEITRLLEPPAWTNSIALDRDSIRITGDAPQTAPLTKLLDSSPFFEKTEIQMSTPKGSGESFQIRTNRRRGK</sequence>
<dbReference type="Gene3D" id="3.30.1490.300">
    <property type="match status" value="1"/>
</dbReference>
<dbReference type="STRING" id="234267.Acid_7785"/>
<dbReference type="PANTHER" id="PTHR40278">
    <property type="entry name" value="DNA UTILIZATION PROTEIN HOFN"/>
    <property type="match status" value="1"/>
</dbReference>
<evidence type="ECO:0000313" key="3">
    <source>
        <dbReference type="EMBL" id="ABJ88683.1"/>
    </source>
</evidence>
<keyword evidence="2" id="KW-0812">Transmembrane</keyword>
<dbReference type="InterPro" id="IPR052534">
    <property type="entry name" value="Extracell_DNA_Util/SecSys_Comp"/>
</dbReference>
<dbReference type="HOGENOM" id="CLU_623885_0_0_0"/>
<evidence type="ECO:0000256" key="1">
    <source>
        <dbReference type="SAM" id="MobiDB-lite"/>
    </source>
</evidence>
<gene>
    <name evidence="3" type="ordered locus">Acid_7785</name>
</gene>
<dbReference type="OrthoDB" id="127999at2"/>
<feature type="transmembrane region" description="Helical" evidence="2">
    <location>
        <begin position="289"/>
        <end position="313"/>
    </location>
</feature>
<feature type="compositionally biased region" description="Polar residues" evidence="1">
    <location>
        <begin position="419"/>
        <end position="432"/>
    </location>
</feature>
<dbReference type="AlphaFoldDB" id="Q01NT7"/>
<dbReference type="KEGG" id="sus:Acid_7785"/>
<protein>
    <submittedName>
        <fullName evidence="3">Fimbrial assembly family protein</fullName>
    </submittedName>
</protein>
<keyword evidence="2" id="KW-0472">Membrane</keyword>
<proteinExistence type="predicted"/>
<dbReference type="InterPro" id="IPR043129">
    <property type="entry name" value="ATPase_NBD"/>
</dbReference>
<dbReference type="InParanoid" id="Q01NT7"/>
<dbReference type="SUPFAM" id="SSF53067">
    <property type="entry name" value="Actin-like ATPase domain"/>
    <property type="match status" value="1"/>
</dbReference>
<organism evidence="3">
    <name type="scientific">Solibacter usitatus (strain Ellin6076)</name>
    <dbReference type="NCBI Taxonomy" id="234267"/>
    <lineage>
        <taxon>Bacteria</taxon>
        <taxon>Pseudomonadati</taxon>
        <taxon>Acidobacteriota</taxon>
        <taxon>Terriglobia</taxon>
        <taxon>Bryobacterales</taxon>
        <taxon>Solibacteraceae</taxon>
        <taxon>Candidatus Solibacter</taxon>
    </lineage>
</organism>
<dbReference type="PANTHER" id="PTHR40278:SF1">
    <property type="entry name" value="DNA UTILIZATION PROTEIN HOFN"/>
    <property type="match status" value="1"/>
</dbReference>
<name>Q01NT7_SOLUE</name>
<evidence type="ECO:0000256" key="2">
    <source>
        <dbReference type="SAM" id="Phobius"/>
    </source>
</evidence>
<dbReference type="eggNOG" id="COG4972">
    <property type="taxonomic scope" value="Bacteria"/>
</dbReference>
<dbReference type="EMBL" id="CP000473">
    <property type="protein sequence ID" value="ABJ88683.1"/>
    <property type="molecule type" value="Genomic_DNA"/>
</dbReference>
<dbReference type="Gene3D" id="3.30.420.40">
    <property type="match status" value="2"/>
</dbReference>
<accession>Q01NT7</accession>
<keyword evidence="2" id="KW-1133">Transmembrane helix</keyword>